<dbReference type="GO" id="GO:0000105">
    <property type="term" value="P:L-histidine biosynthetic process"/>
    <property type="evidence" value="ECO:0007669"/>
    <property type="project" value="UniProtKB-UniPathway"/>
</dbReference>
<feature type="active site" description="Nucleophile" evidence="10">
    <location>
        <position position="76"/>
    </location>
</feature>
<keyword evidence="3" id="KW-0028">Amino-acid biosynthesis</keyword>
<dbReference type="PROSITE" id="PS51273">
    <property type="entry name" value="GATASE_TYPE_1"/>
    <property type="match status" value="1"/>
</dbReference>
<dbReference type="InterPro" id="IPR017926">
    <property type="entry name" value="GATASE"/>
</dbReference>
<dbReference type="PANTHER" id="PTHR42701">
    <property type="entry name" value="IMIDAZOLE GLYCEROL PHOSPHATE SYNTHASE SUBUNIT HISH"/>
    <property type="match status" value="1"/>
</dbReference>
<dbReference type="InterPro" id="IPR010139">
    <property type="entry name" value="Imidazole-glycPsynth_HisH"/>
</dbReference>
<comment type="catalytic activity">
    <reaction evidence="9">
        <text>L-glutamine + H2O = L-glutamate + NH4(+)</text>
        <dbReference type="Rhea" id="RHEA:15889"/>
        <dbReference type="ChEBI" id="CHEBI:15377"/>
        <dbReference type="ChEBI" id="CHEBI:28938"/>
        <dbReference type="ChEBI" id="CHEBI:29985"/>
        <dbReference type="ChEBI" id="CHEBI:58359"/>
        <dbReference type="EC" id="3.5.1.2"/>
    </reaction>
</comment>
<evidence type="ECO:0000256" key="4">
    <source>
        <dbReference type="ARBA" id="ARBA00022801"/>
    </source>
</evidence>
<dbReference type="Proteomes" id="UP000010116">
    <property type="component" value="Unassembled WGS sequence"/>
</dbReference>
<comment type="pathway">
    <text evidence="1">Amino-acid biosynthesis; L-histidine biosynthesis; L-histidine from 5-phospho-alpha-D-ribose 1-diphosphate: step 5/9.</text>
</comment>
<feature type="active site" evidence="10">
    <location>
        <position position="173"/>
    </location>
</feature>
<proteinExistence type="predicted"/>
<evidence type="ECO:0000256" key="3">
    <source>
        <dbReference type="ARBA" id="ARBA00022605"/>
    </source>
</evidence>
<dbReference type="PANTHER" id="PTHR42701:SF1">
    <property type="entry name" value="IMIDAZOLE GLYCEROL PHOSPHATE SYNTHASE SUBUNIT HISH"/>
    <property type="match status" value="1"/>
</dbReference>
<dbReference type="EC" id="2.4.2.-" evidence="12"/>
<evidence type="ECO:0000256" key="9">
    <source>
        <dbReference type="ARBA" id="ARBA00049534"/>
    </source>
</evidence>
<evidence type="ECO:0000313" key="12">
    <source>
        <dbReference type="EMBL" id="EJP72513.1"/>
    </source>
</evidence>
<dbReference type="InterPro" id="IPR029062">
    <property type="entry name" value="Class_I_gatase-like"/>
</dbReference>
<comment type="catalytic activity">
    <reaction evidence="8">
        <text>5-[(5-phospho-1-deoxy-D-ribulos-1-ylimino)methylamino]-1-(5-phospho-beta-D-ribosyl)imidazole-4-carboxamide + L-glutamine = D-erythro-1-(imidazol-4-yl)glycerol 3-phosphate + 5-amino-1-(5-phospho-beta-D-ribosyl)imidazole-4-carboxamide + L-glutamate + H(+)</text>
        <dbReference type="Rhea" id="RHEA:24793"/>
        <dbReference type="ChEBI" id="CHEBI:15378"/>
        <dbReference type="ChEBI" id="CHEBI:29985"/>
        <dbReference type="ChEBI" id="CHEBI:58278"/>
        <dbReference type="ChEBI" id="CHEBI:58359"/>
        <dbReference type="ChEBI" id="CHEBI:58475"/>
        <dbReference type="ChEBI" id="CHEBI:58525"/>
        <dbReference type="EC" id="4.3.2.10"/>
    </reaction>
</comment>
<feature type="active site" evidence="10">
    <location>
        <position position="171"/>
    </location>
</feature>
<accession>J5KAV7</accession>
<dbReference type="NCBIfam" id="TIGR01855">
    <property type="entry name" value="IMP_synth_hisH"/>
    <property type="match status" value="1"/>
</dbReference>
<dbReference type="Gene3D" id="3.40.50.880">
    <property type="match status" value="1"/>
</dbReference>
<keyword evidence="4" id="KW-0378">Hydrolase</keyword>
<dbReference type="UniPathway" id="UPA00031">
    <property type="reaction ID" value="UER00010"/>
</dbReference>
<evidence type="ECO:0000256" key="1">
    <source>
        <dbReference type="ARBA" id="ARBA00005091"/>
    </source>
</evidence>
<evidence type="ECO:0000259" key="11">
    <source>
        <dbReference type="Pfam" id="PF00117"/>
    </source>
</evidence>
<organism evidence="12 13">
    <name type="scientific">SAR86 cluster bacterium SAR86B</name>
    <dbReference type="NCBI Taxonomy" id="1123867"/>
    <lineage>
        <taxon>Bacteria</taxon>
        <taxon>Pseudomonadati</taxon>
        <taxon>Pseudomonadota</taxon>
        <taxon>Gammaproteobacteria</taxon>
        <taxon>SAR86 cluster</taxon>
    </lineage>
</organism>
<evidence type="ECO:0000256" key="7">
    <source>
        <dbReference type="ARBA" id="ARBA00023239"/>
    </source>
</evidence>
<keyword evidence="12" id="KW-0328">Glycosyltransferase</keyword>
<dbReference type="GO" id="GO:0000107">
    <property type="term" value="F:imidazoleglycerol-phosphate synthase activity"/>
    <property type="evidence" value="ECO:0007669"/>
    <property type="project" value="TreeGrafter"/>
</dbReference>
<gene>
    <name evidence="12" type="primary">hisH</name>
    <name evidence="12" type="ORF">NT02SARS_1144</name>
</gene>
<evidence type="ECO:0000256" key="10">
    <source>
        <dbReference type="PIRSR" id="PIRSR000495-1"/>
    </source>
</evidence>
<dbReference type="Pfam" id="PF00117">
    <property type="entry name" value="GATase"/>
    <property type="match status" value="1"/>
</dbReference>
<dbReference type="GO" id="GO:0016829">
    <property type="term" value="F:lyase activity"/>
    <property type="evidence" value="ECO:0007669"/>
    <property type="project" value="UniProtKB-KW"/>
</dbReference>
<dbReference type="EMBL" id="JH611190">
    <property type="protein sequence ID" value="EJP72513.1"/>
    <property type="molecule type" value="Genomic_DNA"/>
</dbReference>
<dbReference type="AlphaFoldDB" id="J5KAV7"/>
<feature type="domain" description="Glutamine amidotransferase" evidence="11">
    <location>
        <begin position="4"/>
        <end position="186"/>
    </location>
</feature>
<dbReference type="CDD" id="cd01748">
    <property type="entry name" value="GATase1_IGP_Synthase"/>
    <property type="match status" value="1"/>
</dbReference>
<keyword evidence="12" id="KW-0808">Transferase</keyword>
<evidence type="ECO:0000256" key="6">
    <source>
        <dbReference type="ARBA" id="ARBA00023102"/>
    </source>
</evidence>
<name>J5KAV7_9GAMM</name>
<keyword evidence="6" id="KW-0368">Histidine biosynthesis</keyword>
<keyword evidence="7" id="KW-0456">Lyase</keyword>
<evidence type="ECO:0000313" key="13">
    <source>
        <dbReference type="Proteomes" id="UP000010116"/>
    </source>
</evidence>
<dbReference type="HOGENOM" id="CLU_071837_0_0_6"/>
<evidence type="ECO:0000256" key="8">
    <source>
        <dbReference type="ARBA" id="ARBA00047838"/>
    </source>
</evidence>
<evidence type="ECO:0000256" key="2">
    <source>
        <dbReference type="ARBA" id="ARBA00011152"/>
    </source>
</evidence>
<reference evidence="12 13" key="1">
    <citation type="journal article" date="2012" name="ISME J.">
        <title>Genomic insights to SAR86, an abundant and uncultivated marine bacterial lineage.</title>
        <authorList>
            <person name="Dupont C.L."/>
            <person name="Rusch D.B."/>
            <person name="Yooseph S."/>
            <person name="Lombardo M.J."/>
            <person name="Richter R.A."/>
            <person name="Valas R."/>
            <person name="Novotny M."/>
            <person name="Yee-Greenbaum J."/>
            <person name="Selengut J.D."/>
            <person name="Haft D.H."/>
            <person name="Halpern A.L."/>
            <person name="Lasken R.S."/>
            <person name="Nealson K."/>
            <person name="Friedman R."/>
            <person name="Venter J.C."/>
        </authorList>
    </citation>
    <scope>NUCLEOTIDE SEQUENCE [LARGE SCALE GENOMIC DNA]</scope>
</reference>
<dbReference type="SUPFAM" id="SSF52317">
    <property type="entry name" value="Class I glutamine amidotransferase-like"/>
    <property type="match status" value="1"/>
</dbReference>
<evidence type="ECO:0000256" key="5">
    <source>
        <dbReference type="ARBA" id="ARBA00022962"/>
    </source>
</evidence>
<protein>
    <submittedName>
        <fullName evidence="12">Imidazole glycerol phosphate synthase, glutamine amidotransferase subunit</fullName>
        <ecNumber evidence="12">2.4.2.-</ecNumber>
    </submittedName>
</protein>
<dbReference type="PIRSF" id="PIRSF000495">
    <property type="entry name" value="Amidotransf_hisH"/>
    <property type="match status" value="1"/>
</dbReference>
<sequence length="190" mass="21383">MIGIIDCGGANLQSIKSSLDSLNIDSITSNDWSILQDCNGYIIPGVGAAKNVMDTLHIKSLVKRIKTINKPVLGICIGMQILYDYSEEDDQKCLSIIKGKVKKFNDSGLAVPQMGWNKVNFNKDHNFLDGYYYFANSYYADPSEYTLGKSNYGVQISSFIKKDNFYGVQFHPEKSSKQGKKFLKFFLDQL</sequence>
<keyword evidence="5 12" id="KW-0315">Glutamine amidotransferase</keyword>
<comment type="subunit">
    <text evidence="2">Heterodimer of HisH and HisF.</text>
</comment>
<dbReference type="GO" id="GO:0004359">
    <property type="term" value="F:glutaminase activity"/>
    <property type="evidence" value="ECO:0007669"/>
    <property type="project" value="UniProtKB-EC"/>
</dbReference>